<name>A0ABP9KN88_9ACTN</name>
<comment type="subcellular location">
    <subcellularLocation>
        <location evidence="1">Cell envelope</location>
    </subcellularLocation>
</comment>
<keyword evidence="3" id="KW-0479">Metal-binding</keyword>
<dbReference type="Proteomes" id="UP001500124">
    <property type="component" value="Unassembled WGS sequence"/>
</dbReference>
<evidence type="ECO:0000256" key="2">
    <source>
        <dbReference type="ARBA" id="ARBA00022448"/>
    </source>
</evidence>
<proteinExistence type="predicted"/>
<feature type="chain" id="PRO_5046496687" evidence="5">
    <location>
        <begin position="19"/>
        <end position="310"/>
    </location>
</feature>
<keyword evidence="4 5" id="KW-0732">Signal</keyword>
<dbReference type="SUPFAM" id="SSF53807">
    <property type="entry name" value="Helical backbone' metal receptor"/>
    <property type="match status" value="1"/>
</dbReference>
<comment type="caution">
    <text evidence="6">The sequence shown here is derived from an EMBL/GenBank/DDBJ whole genome shotgun (WGS) entry which is preliminary data.</text>
</comment>
<protein>
    <submittedName>
        <fullName evidence="6">Zinc ABC transporter substrate-binding protein</fullName>
    </submittedName>
</protein>
<sequence length="310" mass="32243">MPTPLSRSLTLISGVAAAALLAGCGGSTDSDDDAKGGATTDSARIPVVASTNVWGDVAKQVGGDKVDVTSIITSPDQDPHSFEASTRNQLTLSKAKVVIANGGGYDDFVSRMTKSNTSAAKIDAVQVSGHKAPVGGELNEHVWYDFTSVGKVADRIALELGKVAPGDAATFKKNADAFTAKLEPLTAKEAAVKKNHAGEGVAITEPVPLYMTEAAGLKNKTPEDFSEAIEEGDDVSPQVLKETLDLYSGKQVKVLVYNEQTAGAQTEKVKEAAKKAGIPVVPVTETLPAGKDYLSWMTSNIDALAGALDK</sequence>
<evidence type="ECO:0000256" key="3">
    <source>
        <dbReference type="ARBA" id="ARBA00022723"/>
    </source>
</evidence>
<organism evidence="6 7">
    <name type="scientific">Streptomyces similanensis</name>
    <dbReference type="NCBI Taxonomy" id="1274988"/>
    <lineage>
        <taxon>Bacteria</taxon>
        <taxon>Bacillati</taxon>
        <taxon>Actinomycetota</taxon>
        <taxon>Actinomycetes</taxon>
        <taxon>Kitasatosporales</taxon>
        <taxon>Streptomycetaceae</taxon>
        <taxon>Streptomyces</taxon>
    </lineage>
</organism>
<dbReference type="Pfam" id="PF01297">
    <property type="entry name" value="ZnuA"/>
    <property type="match status" value="1"/>
</dbReference>
<dbReference type="EMBL" id="BAABKC010000058">
    <property type="protein sequence ID" value="GAA5062425.1"/>
    <property type="molecule type" value="Genomic_DNA"/>
</dbReference>
<keyword evidence="7" id="KW-1185">Reference proteome</keyword>
<gene>
    <name evidence="6" type="ORF">GCM10023336_40760</name>
</gene>
<dbReference type="PANTHER" id="PTHR42953">
    <property type="entry name" value="HIGH-AFFINITY ZINC UPTAKE SYSTEM PROTEIN ZNUA-RELATED"/>
    <property type="match status" value="1"/>
</dbReference>
<dbReference type="RefSeq" id="WP_345669636.1">
    <property type="nucleotide sequence ID" value="NZ_BAABKC010000058.1"/>
</dbReference>
<dbReference type="Gene3D" id="3.40.50.1980">
    <property type="entry name" value="Nitrogenase molybdenum iron protein domain"/>
    <property type="match status" value="2"/>
</dbReference>
<evidence type="ECO:0000256" key="5">
    <source>
        <dbReference type="SAM" id="SignalP"/>
    </source>
</evidence>
<dbReference type="InterPro" id="IPR050492">
    <property type="entry name" value="Bact_metal-bind_prot9"/>
</dbReference>
<evidence type="ECO:0000256" key="4">
    <source>
        <dbReference type="ARBA" id="ARBA00022729"/>
    </source>
</evidence>
<evidence type="ECO:0000313" key="7">
    <source>
        <dbReference type="Proteomes" id="UP001500124"/>
    </source>
</evidence>
<accession>A0ABP9KN88</accession>
<reference evidence="7" key="1">
    <citation type="journal article" date="2019" name="Int. J. Syst. Evol. Microbiol.">
        <title>The Global Catalogue of Microorganisms (GCM) 10K type strain sequencing project: providing services to taxonomists for standard genome sequencing and annotation.</title>
        <authorList>
            <consortium name="The Broad Institute Genomics Platform"/>
            <consortium name="The Broad Institute Genome Sequencing Center for Infectious Disease"/>
            <person name="Wu L."/>
            <person name="Ma J."/>
        </authorList>
    </citation>
    <scope>NUCLEOTIDE SEQUENCE [LARGE SCALE GENOMIC DNA]</scope>
    <source>
        <strain evidence="7">JCM 18410</strain>
    </source>
</reference>
<feature type="signal peptide" evidence="5">
    <location>
        <begin position="1"/>
        <end position="18"/>
    </location>
</feature>
<dbReference type="PANTHER" id="PTHR42953:SF1">
    <property type="entry name" value="METAL-BINDING PROTEIN HI_0362-RELATED"/>
    <property type="match status" value="1"/>
</dbReference>
<dbReference type="PROSITE" id="PS51257">
    <property type="entry name" value="PROKAR_LIPOPROTEIN"/>
    <property type="match status" value="1"/>
</dbReference>
<evidence type="ECO:0000256" key="1">
    <source>
        <dbReference type="ARBA" id="ARBA00004196"/>
    </source>
</evidence>
<keyword evidence="2" id="KW-0813">Transport</keyword>
<dbReference type="InterPro" id="IPR006127">
    <property type="entry name" value="ZnuA-like"/>
</dbReference>
<evidence type="ECO:0000313" key="6">
    <source>
        <dbReference type="EMBL" id="GAA5062425.1"/>
    </source>
</evidence>